<evidence type="ECO:0000256" key="1">
    <source>
        <dbReference type="SAM" id="MobiDB-lite"/>
    </source>
</evidence>
<accession>I9U4D2</accession>
<dbReference type="InterPro" id="IPR057155">
    <property type="entry name" value="DUF7833"/>
</dbReference>
<feature type="domain" description="DUF7833" evidence="2">
    <location>
        <begin position="371"/>
        <end position="427"/>
    </location>
</feature>
<dbReference type="HOGENOM" id="CLU_042503_0_0_10"/>
<gene>
    <name evidence="3" type="ORF">HMPREF1058_02681</name>
</gene>
<reference evidence="3 4" key="1">
    <citation type="submission" date="2012-02" db="EMBL/GenBank/DDBJ databases">
        <title>The Genome Sequence of Bacteroides vulgatus CL09T03C04.</title>
        <authorList>
            <consortium name="The Broad Institute Genome Sequencing Platform"/>
            <person name="Earl A."/>
            <person name="Ward D."/>
            <person name="Feldgarden M."/>
            <person name="Gevers D."/>
            <person name="Zitomersky N.L."/>
            <person name="Coyne M.J."/>
            <person name="Comstock L.E."/>
            <person name="Young S.K."/>
            <person name="Zeng Q."/>
            <person name="Gargeya S."/>
            <person name="Fitzgerald M."/>
            <person name="Haas B."/>
            <person name="Abouelleil A."/>
            <person name="Alvarado L."/>
            <person name="Arachchi H.M."/>
            <person name="Berlin A."/>
            <person name="Chapman S.B."/>
            <person name="Gearin G."/>
            <person name="Goldberg J."/>
            <person name="Griggs A."/>
            <person name="Gujja S."/>
            <person name="Hansen M."/>
            <person name="Heiman D."/>
            <person name="Howarth C."/>
            <person name="Larimer J."/>
            <person name="Lui A."/>
            <person name="MacDonald P.J.P."/>
            <person name="McCowen C."/>
            <person name="Montmayeur A."/>
            <person name="Murphy C."/>
            <person name="Neiman D."/>
            <person name="Pearson M."/>
            <person name="Priest M."/>
            <person name="Roberts A."/>
            <person name="Saif S."/>
            <person name="Shea T."/>
            <person name="Sisk P."/>
            <person name="Stolte C."/>
            <person name="Sykes S."/>
            <person name="Wortman J."/>
            <person name="Nusbaum C."/>
            <person name="Birren B."/>
        </authorList>
    </citation>
    <scope>NUCLEOTIDE SEQUENCE [LARGE SCALE GENOMIC DNA]</scope>
    <source>
        <strain evidence="3 4">CL09T03C04</strain>
    </source>
</reference>
<evidence type="ECO:0000313" key="3">
    <source>
        <dbReference type="EMBL" id="EIY77066.1"/>
    </source>
</evidence>
<dbReference type="Proteomes" id="UP000004219">
    <property type="component" value="Unassembled WGS sequence"/>
</dbReference>
<proteinExistence type="predicted"/>
<evidence type="ECO:0000259" key="2">
    <source>
        <dbReference type="Pfam" id="PF25200"/>
    </source>
</evidence>
<feature type="region of interest" description="Disordered" evidence="1">
    <location>
        <begin position="267"/>
        <end position="286"/>
    </location>
</feature>
<feature type="compositionally biased region" description="Polar residues" evidence="1">
    <location>
        <begin position="270"/>
        <end position="286"/>
    </location>
</feature>
<comment type="caution">
    <text evidence="3">The sequence shown here is derived from an EMBL/GenBank/DDBJ whole genome shotgun (WGS) entry which is preliminary data.</text>
</comment>
<protein>
    <recommendedName>
        <fullName evidence="2">DUF7833 domain-containing protein</fullName>
    </recommendedName>
</protein>
<keyword evidence="4" id="KW-1185">Reference proteome</keyword>
<organism evidence="3 4">
    <name type="scientific">Phocaeicola vulgatus CL09T03C04</name>
    <dbReference type="NCBI Taxonomy" id="997891"/>
    <lineage>
        <taxon>Bacteria</taxon>
        <taxon>Pseudomonadati</taxon>
        <taxon>Bacteroidota</taxon>
        <taxon>Bacteroidia</taxon>
        <taxon>Bacteroidales</taxon>
        <taxon>Bacteroidaceae</taxon>
        <taxon>Phocaeicola</taxon>
    </lineage>
</organism>
<feature type="region of interest" description="Disordered" evidence="1">
    <location>
        <begin position="474"/>
        <end position="494"/>
    </location>
</feature>
<sequence>MDYTEQFIRLNCSLMSDYKMMKLNADMKCMGLGLYLETILFLRKQQEYKHDFNELDLLADQWGVTVENLQHLIKDFDLFLITEDGYFRCLYLDEVMGYQSKLSEQRAAAGSKGGRSSKKSTVKASAKATASTIGRGRINEGKNGDTSCMDCNGEVYLKNGGVPCMDRNEEIYTKSNDAPCVYDNGEAYLKSDDTSCMDNNKEAYLKSGDAFCMDDNKEVYLKSSGAPSMDSKERIYMESSNVDSNKTVCMENSKPIHSDYNKEIYKENSTESNVKSSAESMKNTTAKNTNENSVKNVIQSVDNECYGKNLQASFKQSFIREEKNRGEKKNNNNKEKEIIAVAAVDKLPRFSELSETIPRWEQCINEAFITQSWLEAVGMMSGLKELFLNNLSFIRDLFKKHVVAQGNTGGITSVSEAEAYFANYIRRERPTRLFLEEKLKERSRMQNESTSLSPYETYNPLTGERSYCGVPLPADAPPRPNGRATWDNLKQSWI</sequence>
<evidence type="ECO:0000313" key="4">
    <source>
        <dbReference type="Proteomes" id="UP000004219"/>
    </source>
</evidence>
<dbReference type="EMBL" id="AGXZ01000020">
    <property type="protein sequence ID" value="EIY77066.1"/>
    <property type="molecule type" value="Genomic_DNA"/>
</dbReference>
<dbReference type="AlphaFoldDB" id="I9U4D2"/>
<dbReference type="Pfam" id="PF25200">
    <property type="entry name" value="DUF7833"/>
    <property type="match status" value="1"/>
</dbReference>
<name>I9U4D2_PHOVU</name>
<dbReference type="PATRIC" id="fig|997891.3.peg.2826"/>
<dbReference type="RefSeq" id="WP_005851561.1">
    <property type="nucleotide sequence ID" value="NZ_JH724284.1"/>
</dbReference>